<dbReference type="OrthoDB" id="2083096at2"/>
<dbReference type="EMBL" id="SPQQ01000035">
    <property type="protein sequence ID" value="TGE34699.1"/>
    <property type="molecule type" value="Genomic_DNA"/>
</dbReference>
<dbReference type="Proteomes" id="UP000298460">
    <property type="component" value="Unassembled WGS sequence"/>
</dbReference>
<accession>A0A4Z0QWL5</accession>
<evidence type="ECO:0000313" key="2">
    <source>
        <dbReference type="Proteomes" id="UP000298460"/>
    </source>
</evidence>
<gene>
    <name evidence="1" type="ORF">E4K67_29370</name>
</gene>
<dbReference type="Pfam" id="PF06133">
    <property type="entry name" value="Com_YlbF"/>
    <property type="match status" value="1"/>
</dbReference>
<reference evidence="1 2" key="1">
    <citation type="submission" date="2019-03" db="EMBL/GenBank/DDBJ databases">
        <title>Draft Genome Sequence of Desulfosporosinus fructosivorans Strain 63.6F, Isolated from Marine Sediment in the Baltic Sea.</title>
        <authorList>
            <person name="Hausmann B."/>
            <person name="Vandieken V."/>
            <person name="Pjevac P."/>
            <person name="Schreck K."/>
            <person name="Herbold C.W."/>
            <person name="Loy A."/>
        </authorList>
    </citation>
    <scope>NUCLEOTIDE SEQUENCE [LARGE SCALE GENOMIC DNA]</scope>
    <source>
        <strain evidence="1 2">63.6F</strain>
    </source>
</reference>
<evidence type="ECO:0000313" key="1">
    <source>
        <dbReference type="EMBL" id="TGE34699.1"/>
    </source>
</evidence>
<dbReference type="SUPFAM" id="SSF158622">
    <property type="entry name" value="YheA/YmcA-like"/>
    <property type="match status" value="1"/>
</dbReference>
<dbReference type="InterPro" id="IPR010368">
    <property type="entry name" value="Com_YlbF"/>
</dbReference>
<dbReference type="AlphaFoldDB" id="A0A4Z0QWL5"/>
<comment type="caution">
    <text evidence="1">The sequence shown here is derived from an EMBL/GenBank/DDBJ whole genome shotgun (WGS) entry which is preliminary data.</text>
</comment>
<proteinExistence type="predicted"/>
<sequence length="109" mass="12397">MQKSIELGKSIGLSNVYKEFKQAENDLLHNSEACKLVEDLQKLKSEHHGKKMAGIEISEKEQQTMKELEQSCLRDRQVLITNEANSKFQDLMSKMTENIKTGIKSAEQG</sequence>
<name>A0A4Z0QWL5_9FIRM</name>
<keyword evidence="2" id="KW-1185">Reference proteome</keyword>
<dbReference type="InterPro" id="IPR023378">
    <property type="entry name" value="YheA/YmcA-like_dom_sf"/>
</dbReference>
<protein>
    <submittedName>
        <fullName evidence="1">YlbF family regulator</fullName>
    </submittedName>
</protein>
<dbReference type="Gene3D" id="1.20.1500.10">
    <property type="entry name" value="YheA/YmcA-like"/>
    <property type="match status" value="1"/>
</dbReference>
<organism evidence="1 2">
    <name type="scientific">Desulfosporosinus fructosivorans</name>
    <dbReference type="NCBI Taxonomy" id="2018669"/>
    <lineage>
        <taxon>Bacteria</taxon>
        <taxon>Bacillati</taxon>
        <taxon>Bacillota</taxon>
        <taxon>Clostridia</taxon>
        <taxon>Eubacteriales</taxon>
        <taxon>Desulfitobacteriaceae</taxon>
        <taxon>Desulfosporosinus</taxon>
    </lineage>
</organism>